<dbReference type="RefSeq" id="WP_135849555.1">
    <property type="nucleotide sequence ID" value="NZ_RHPJ01000002.1"/>
</dbReference>
<organism evidence="2 3">
    <name type="scientific">Serinibacter arcticus</name>
    <dbReference type="NCBI Taxonomy" id="1655435"/>
    <lineage>
        <taxon>Bacteria</taxon>
        <taxon>Bacillati</taxon>
        <taxon>Actinomycetota</taxon>
        <taxon>Actinomycetes</taxon>
        <taxon>Micrococcales</taxon>
        <taxon>Beutenbergiaceae</taxon>
        <taxon>Serinibacter</taxon>
    </lineage>
</organism>
<proteinExistence type="predicted"/>
<gene>
    <name evidence="2" type="ORF">SERN_1573</name>
</gene>
<dbReference type="SUPFAM" id="SSF109854">
    <property type="entry name" value="DinB/YfiT-like putative metalloenzymes"/>
    <property type="match status" value="1"/>
</dbReference>
<dbReference type="InterPro" id="IPR034660">
    <property type="entry name" value="DinB/YfiT-like"/>
</dbReference>
<dbReference type="Proteomes" id="UP000297318">
    <property type="component" value="Unassembled WGS sequence"/>
</dbReference>
<protein>
    <recommendedName>
        <fullName evidence="1">DinB-like domain-containing protein</fullName>
    </recommendedName>
</protein>
<dbReference type="Gene3D" id="1.20.120.450">
    <property type="entry name" value="dinb family like domain"/>
    <property type="match status" value="1"/>
</dbReference>
<evidence type="ECO:0000259" key="1">
    <source>
        <dbReference type="Pfam" id="PF12867"/>
    </source>
</evidence>
<reference evidence="2 3" key="1">
    <citation type="submission" date="2018-11" db="EMBL/GenBank/DDBJ databases">
        <title>Complete genome sequencing of the Actinobacteria Serinibacter sp. K3-2.</title>
        <authorList>
            <person name="Rakitin A.L."/>
            <person name="Beletsky A.V."/>
            <person name="Mardanov A.V."/>
            <person name="Ravin N.V."/>
            <person name="Gromova A.S."/>
            <person name="Filippova S.N."/>
            <person name="Gal'Chenko V.F."/>
        </authorList>
    </citation>
    <scope>NUCLEOTIDE SEQUENCE [LARGE SCALE GENOMIC DNA]</scope>
    <source>
        <strain evidence="2 3">K3-2</strain>
    </source>
</reference>
<comment type="caution">
    <text evidence="2">The sequence shown here is derived from an EMBL/GenBank/DDBJ whole genome shotgun (WGS) entry which is preliminary data.</text>
</comment>
<dbReference type="Pfam" id="PF12867">
    <property type="entry name" value="DinB_2"/>
    <property type="match status" value="1"/>
</dbReference>
<evidence type="ECO:0000313" key="2">
    <source>
        <dbReference type="EMBL" id="TGO05569.1"/>
    </source>
</evidence>
<dbReference type="InterPro" id="IPR024775">
    <property type="entry name" value="DinB-like"/>
</dbReference>
<dbReference type="EMBL" id="RHPJ01000002">
    <property type="protein sequence ID" value="TGO05569.1"/>
    <property type="molecule type" value="Genomic_DNA"/>
</dbReference>
<feature type="domain" description="DinB-like" evidence="1">
    <location>
        <begin position="38"/>
        <end position="169"/>
    </location>
</feature>
<evidence type="ECO:0000313" key="3">
    <source>
        <dbReference type="Proteomes" id="UP000297318"/>
    </source>
</evidence>
<dbReference type="OrthoDB" id="3376896at2"/>
<sequence>MSEIAPDTKDWTWVLHEPCPECELDASTVAVADVGDLVRASVPRWTEALSCPDARERPDAGTWSVLEYGAHVRDVFRVFDGRLALVLEQDTPTFANWDQDATALADRYDQQDPAVVAEELAVAAGTIAVRFDGVPESAHPRRGRRSNGSEFTVTTLAQYFWHDVEHHLRDVGA</sequence>
<name>A0A4Z1E2X6_9MICO</name>
<accession>A0A4Z1E2X6</accession>
<dbReference type="AlphaFoldDB" id="A0A4Z1E2X6"/>
<keyword evidence="3" id="KW-1185">Reference proteome</keyword>